<evidence type="ECO:0000313" key="2">
    <source>
        <dbReference type="Proteomes" id="UP000595362"/>
    </source>
</evidence>
<evidence type="ECO:0000313" key="1">
    <source>
        <dbReference type="EMBL" id="QQG37129.1"/>
    </source>
</evidence>
<dbReference type="AlphaFoldDB" id="A0A7T5UHB6"/>
<sequence length="171" mass="19398">MTEKAKKKAPKAKFYNPPNTLRAKAGYGGMDPAVIERAEDFIRKNEVDFTSYALSILERLDRALDVARIQENRTRELVGRVTGPIMELKANGAMFKFSLLSDVADIALDFLENLEGFNDDAYEIVNIHRKTLYIIISNQLRGTGGKQGKLLISELHEACQRYNKRYGREAK</sequence>
<protein>
    <submittedName>
        <fullName evidence="1">Uncharacterized protein</fullName>
    </submittedName>
</protein>
<dbReference type="Proteomes" id="UP000595362">
    <property type="component" value="Chromosome"/>
</dbReference>
<gene>
    <name evidence="1" type="ORF">HYS17_05040</name>
</gene>
<accession>A0A7T5UHB6</accession>
<organism evidence="1 2">
    <name type="scientific">Micavibrio aeruginosavorus</name>
    <dbReference type="NCBI Taxonomy" id="349221"/>
    <lineage>
        <taxon>Bacteria</taxon>
        <taxon>Pseudomonadati</taxon>
        <taxon>Bdellovibrionota</taxon>
        <taxon>Bdellovibrionia</taxon>
        <taxon>Bdellovibrionales</taxon>
        <taxon>Pseudobdellovibrionaceae</taxon>
        <taxon>Micavibrio</taxon>
    </lineage>
</organism>
<proteinExistence type="predicted"/>
<reference evidence="1 2" key="1">
    <citation type="submission" date="2020-07" db="EMBL/GenBank/DDBJ databases">
        <title>Huge and variable diversity of episymbiotic CPR bacteria and DPANN archaea in groundwater ecosystems.</title>
        <authorList>
            <person name="He C.Y."/>
            <person name="Keren R."/>
            <person name="Whittaker M."/>
            <person name="Farag I.F."/>
            <person name="Doudna J."/>
            <person name="Cate J.H.D."/>
            <person name="Banfield J.F."/>
        </authorList>
    </citation>
    <scope>NUCLEOTIDE SEQUENCE [LARGE SCALE GENOMIC DNA]</scope>
    <source>
        <strain evidence="1">NC_groundwater_70_Ag_B-0.1um_54_66</strain>
    </source>
</reference>
<dbReference type="EMBL" id="CP066681">
    <property type="protein sequence ID" value="QQG37129.1"/>
    <property type="molecule type" value="Genomic_DNA"/>
</dbReference>
<name>A0A7T5UHB6_9BACT</name>